<protein>
    <submittedName>
        <fullName evidence="4">Uncharacterized protein</fullName>
    </submittedName>
</protein>
<reference evidence="4 5" key="1">
    <citation type="submission" date="2019-03" db="EMBL/GenBank/DDBJ databases">
        <title>Bacillus niacini sp. nov. a Nicotinate-Metabolizing Mesophile Isolated from Soil.</title>
        <authorList>
            <person name="Zhang G."/>
        </authorList>
    </citation>
    <scope>NUCLEOTIDE SEQUENCE [LARGE SCALE GENOMIC DNA]</scope>
    <source>
        <strain evidence="4 5">WN066</strain>
    </source>
</reference>
<evidence type="ECO:0000256" key="1">
    <source>
        <dbReference type="SAM" id="Coils"/>
    </source>
</evidence>
<feature type="coiled-coil region" evidence="1">
    <location>
        <begin position="94"/>
        <end position="121"/>
    </location>
</feature>
<keyword evidence="2" id="KW-1133">Transmembrane helix</keyword>
<keyword evidence="1" id="KW-0175">Coiled coil</keyword>
<keyword evidence="2" id="KW-0812">Transmembrane</keyword>
<dbReference type="PANTHER" id="PTHR37305:SF1">
    <property type="entry name" value="MEMBRANE PROTEIN"/>
    <property type="match status" value="1"/>
</dbReference>
<feature type="transmembrane region" description="Helical" evidence="2">
    <location>
        <begin position="284"/>
        <end position="305"/>
    </location>
</feature>
<evidence type="ECO:0000313" key="3">
    <source>
        <dbReference type="EMBL" id="MDQ6596104.1"/>
    </source>
</evidence>
<dbReference type="RefSeq" id="WP_133337495.1">
    <property type="nucleotide sequence ID" value="NZ_JAVGVR010000001.1"/>
</dbReference>
<evidence type="ECO:0000256" key="2">
    <source>
        <dbReference type="SAM" id="Phobius"/>
    </source>
</evidence>
<dbReference type="Proteomes" id="UP000295132">
    <property type="component" value="Unassembled WGS sequence"/>
</dbReference>
<dbReference type="Proteomes" id="UP001178888">
    <property type="component" value="Unassembled WGS sequence"/>
</dbReference>
<keyword evidence="2" id="KW-0472">Membrane</keyword>
<sequence length="374" mass="42539">MSLLKWELMKIFKQKSLYIIGIILFSWFTMIAMDVENPKMTQEVYKKWEGPITTEKLEKAEKVNRELTEFFSKQPAPDQRKSAESAVVENIVYSQNIKTRIKEWNQDLNKLIKEAREKGNTSLANKLELQKKMYNEVKLDRISYSAAPREAIDFVNVFGLIISGVFLLIGLSGIYSNEHSSGVENYILSTKNGRVKTMRAKFLAAFIFAAVVVFSWEGFNLIMRTLIYGTKGWGLPIQYSNKYFTSPCSLTFMEYHLIQIGIHLLAALAFAGVMVLVSTLSKSTVISFFVSGFLFGVPLLTQSIMDVDSIWLNKVLMFTLTNIMKVEDMYMNFVSVNIFGFPVLAPYIGIMVSALTLSLSIFLARSLIRKKQIA</sequence>
<feature type="transmembrane region" description="Helical" evidence="2">
    <location>
        <begin position="257"/>
        <end position="277"/>
    </location>
</feature>
<evidence type="ECO:0000313" key="5">
    <source>
        <dbReference type="Proteomes" id="UP000295132"/>
    </source>
</evidence>
<feature type="transmembrane region" description="Helical" evidence="2">
    <location>
        <begin position="16"/>
        <end position="33"/>
    </location>
</feature>
<dbReference type="PANTHER" id="PTHR37305">
    <property type="entry name" value="INTEGRAL MEMBRANE PROTEIN-RELATED"/>
    <property type="match status" value="1"/>
</dbReference>
<name>A0A4R5VNS0_9BACI</name>
<feature type="transmembrane region" description="Helical" evidence="2">
    <location>
        <begin position="198"/>
        <end position="216"/>
    </location>
</feature>
<dbReference type="EMBL" id="JAVGVR010000001">
    <property type="protein sequence ID" value="MDQ6596104.1"/>
    <property type="molecule type" value="Genomic_DNA"/>
</dbReference>
<accession>A0A4R5VNS0</accession>
<organism evidence="4 5">
    <name type="scientific">Bacillus salipaludis</name>
    <dbReference type="NCBI Taxonomy" id="2547811"/>
    <lineage>
        <taxon>Bacteria</taxon>
        <taxon>Bacillati</taxon>
        <taxon>Bacillota</taxon>
        <taxon>Bacilli</taxon>
        <taxon>Bacillales</taxon>
        <taxon>Bacillaceae</taxon>
        <taxon>Bacillus</taxon>
    </lineage>
</organism>
<evidence type="ECO:0000313" key="4">
    <source>
        <dbReference type="EMBL" id="TDK59125.1"/>
    </source>
</evidence>
<keyword evidence="6" id="KW-1185">Reference proteome</keyword>
<evidence type="ECO:0000313" key="6">
    <source>
        <dbReference type="Proteomes" id="UP001178888"/>
    </source>
</evidence>
<proteinExistence type="predicted"/>
<feature type="transmembrane region" description="Helical" evidence="2">
    <location>
        <begin position="154"/>
        <end position="177"/>
    </location>
</feature>
<dbReference type="EMBL" id="SMYO01000010">
    <property type="protein sequence ID" value="TDK59125.1"/>
    <property type="molecule type" value="Genomic_DNA"/>
</dbReference>
<feature type="transmembrane region" description="Helical" evidence="2">
    <location>
        <begin position="338"/>
        <end position="364"/>
    </location>
</feature>
<dbReference type="AlphaFoldDB" id="A0A4R5VNS0"/>
<comment type="caution">
    <text evidence="4">The sequence shown here is derived from an EMBL/GenBank/DDBJ whole genome shotgun (WGS) entry which is preliminary data.</text>
</comment>
<reference evidence="3" key="2">
    <citation type="submission" date="2023-08" db="EMBL/GenBank/DDBJ databases">
        <title>Nitrogen cycling bacteria in agricultural field soils.</title>
        <authorList>
            <person name="Jang J."/>
        </authorList>
    </citation>
    <scope>NUCLEOTIDE SEQUENCE</scope>
    <source>
        <strain evidence="3">PS3-36</strain>
    </source>
</reference>
<gene>
    <name evidence="4" type="ORF">E2K98_20710</name>
    <name evidence="3" type="ORF">RCG21_06795</name>
</gene>